<dbReference type="Gene3D" id="1.10.150.480">
    <property type="match status" value="1"/>
</dbReference>
<dbReference type="RefSeq" id="WP_090593471.1">
    <property type="nucleotide sequence ID" value="NZ_CP104302.1"/>
</dbReference>
<dbReference type="AlphaFoldDB" id="A0A2G5P5L0"/>
<gene>
    <name evidence="2" type="ORF">CQY22_016050</name>
</gene>
<dbReference type="OrthoDB" id="2676146at2"/>
<dbReference type="InterPro" id="IPR023849">
    <property type="entry name" value="TQXA_dom"/>
</dbReference>
<evidence type="ECO:0000313" key="3">
    <source>
        <dbReference type="Proteomes" id="UP000230551"/>
    </source>
</evidence>
<feature type="domain" description="Thioester" evidence="1">
    <location>
        <begin position="99"/>
        <end position="162"/>
    </location>
</feature>
<name>A0A2G5P5L0_9MYCO</name>
<proteinExistence type="predicted"/>
<dbReference type="Pfam" id="PF08341">
    <property type="entry name" value="TED"/>
    <property type="match status" value="1"/>
</dbReference>
<organism evidence="2 3">
    <name type="scientific">Mycolicibacterium brumae</name>
    <dbReference type="NCBI Taxonomy" id="85968"/>
    <lineage>
        <taxon>Bacteria</taxon>
        <taxon>Bacillati</taxon>
        <taxon>Actinomycetota</taxon>
        <taxon>Actinomycetes</taxon>
        <taxon>Mycobacteriales</taxon>
        <taxon>Mycobacteriaceae</taxon>
        <taxon>Mycolicibacterium</taxon>
    </lineage>
</organism>
<reference evidence="2 3" key="1">
    <citation type="journal article" date="2017" name="Infect. Genet. Evol.">
        <title>The new phylogeny of the genus Mycobacterium: The old and the news.</title>
        <authorList>
            <person name="Tortoli E."/>
            <person name="Fedrizzi T."/>
            <person name="Meehan C.J."/>
            <person name="Trovato A."/>
            <person name="Grottola A."/>
            <person name="Giacobazzi E."/>
            <person name="Serpini G.F."/>
            <person name="Tagliazucchi S."/>
            <person name="Fabio A."/>
            <person name="Bettua C."/>
            <person name="Bertorelli R."/>
            <person name="Frascaro F."/>
            <person name="De Sanctis V."/>
            <person name="Pecorari M."/>
            <person name="Jousson O."/>
            <person name="Segata N."/>
            <person name="Cirillo D.M."/>
        </authorList>
    </citation>
    <scope>NUCLEOTIDE SEQUENCE [LARGE SCALE GENOMIC DNA]</scope>
    <source>
        <strain evidence="2 3">CIP1034565</strain>
    </source>
</reference>
<evidence type="ECO:0000313" key="2">
    <source>
        <dbReference type="EMBL" id="PIB73651.1"/>
    </source>
</evidence>
<dbReference type="InterPro" id="IPR013552">
    <property type="entry name" value="Thioester_dom"/>
</dbReference>
<accession>A0A2G5P5L0</accession>
<comment type="caution">
    <text evidence="2">The sequence shown here is derived from an EMBL/GenBank/DDBJ whole genome shotgun (WGS) entry which is preliminary data.</text>
</comment>
<dbReference type="Proteomes" id="UP000230551">
    <property type="component" value="Unassembled WGS sequence"/>
</dbReference>
<keyword evidence="3" id="KW-1185">Reference proteome</keyword>
<dbReference type="STRING" id="85968.GCA_900073015_03709"/>
<protein>
    <submittedName>
        <fullName evidence="2">TQXA domain-containing protein</fullName>
    </submittedName>
</protein>
<sequence>MTFASTATRAASFAGVAVRRSVRPRPAVALSRLTRYHGGTYSHTVDRIVFADGTAARTDLIRLNPGVQAYSLDFSGIAPLRPSRYDVESFAELPNARARAFEVEIDWMLRNSYPSLGAAELSRRLRAAGRPLGAGHISEHEAIAATQAAIWHFTNGLDLDTRPRNEPEQIVRDHRGVTVRFADELELDGYEVELVAAGPVTLRLHKSADGQDWQEVAASALTTTEAGAGVRRKALGVGATVSHGHGHTRRGHRYYRVSVDGAASIGEVRFSLAGAAAYRNSPRIVHAYEYLLDGARRARAAATAPGIDTSGVRADGPLIGPLRLRASSAAALASDGAQIVDRHGAVIEDAVEPGEGFYLRPWSIRTRSATVTMTVPGRRDGHGGRVLTGVARDESSQRFTPVALVVPTETVVEFDLSW</sequence>
<dbReference type="EMBL" id="PDCN02000026">
    <property type="protein sequence ID" value="PIB73651.1"/>
    <property type="molecule type" value="Genomic_DNA"/>
</dbReference>
<dbReference type="NCBIfam" id="TIGR03934">
    <property type="entry name" value="TQXA_dom"/>
    <property type="match status" value="1"/>
</dbReference>
<evidence type="ECO:0000259" key="1">
    <source>
        <dbReference type="Pfam" id="PF08341"/>
    </source>
</evidence>